<proteinExistence type="inferred from homology"/>
<dbReference type="GO" id="GO:0030170">
    <property type="term" value="F:pyridoxal phosphate binding"/>
    <property type="evidence" value="ECO:0007669"/>
    <property type="project" value="InterPro"/>
</dbReference>
<dbReference type="RefSeq" id="WP_034933864.1">
    <property type="nucleotide sequence ID" value="NZ_JFHN01000018.1"/>
</dbReference>
<evidence type="ECO:0000256" key="3">
    <source>
        <dbReference type="ARBA" id="ARBA00022576"/>
    </source>
</evidence>
<evidence type="ECO:0000259" key="6">
    <source>
        <dbReference type="Pfam" id="PF00155"/>
    </source>
</evidence>
<dbReference type="Proteomes" id="UP000019918">
    <property type="component" value="Unassembled WGS sequence"/>
</dbReference>
<evidence type="ECO:0000313" key="8">
    <source>
        <dbReference type="Proteomes" id="UP000019918"/>
    </source>
</evidence>
<dbReference type="FunFam" id="3.40.640.10:FF:000033">
    <property type="entry name" value="Aspartate aminotransferase"/>
    <property type="match status" value="1"/>
</dbReference>
<dbReference type="GO" id="GO:0016212">
    <property type="term" value="F:kynurenine-oxoglutarate transaminase activity"/>
    <property type="evidence" value="ECO:0007669"/>
    <property type="project" value="TreeGrafter"/>
</dbReference>
<evidence type="ECO:0000256" key="5">
    <source>
        <dbReference type="ARBA" id="ARBA00022898"/>
    </source>
</evidence>
<dbReference type="GO" id="GO:0005737">
    <property type="term" value="C:cytoplasm"/>
    <property type="evidence" value="ECO:0007669"/>
    <property type="project" value="TreeGrafter"/>
</dbReference>
<dbReference type="PATRIC" id="fig|69222.5.peg.469"/>
<dbReference type="InterPro" id="IPR015422">
    <property type="entry name" value="PyrdxlP-dep_Trfase_small"/>
</dbReference>
<feature type="domain" description="Aminotransferase class I/classII large" evidence="6">
    <location>
        <begin position="32"/>
        <end position="383"/>
    </location>
</feature>
<dbReference type="NCBIfam" id="NF006569">
    <property type="entry name" value="PRK09082.1"/>
    <property type="match status" value="1"/>
</dbReference>
<dbReference type="InterPro" id="IPR004839">
    <property type="entry name" value="Aminotransferase_I/II_large"/>
</dbReference>
<keyword evidence="5" id="KW-0663">Pyridoxal phosphate</keyword>
<evidence type="ECO:0000256" key="1">
    <source>
        <dbReference type="ARBA" id="ARBA00001933"/>
    </source>
</evidence>
<dbReference type="Pfam" id="PF00155">
    <property type="entry name" value="Aminotran_1_2"/>
    <property type="match status" value="1"/>
</dbReference>
<evidence type="ECO:0000256" key="4">
    <source>
        <dbReference type="ARBA" id="ARBA00022679"/>
    </source>
</evidence>
<keyword evidence="4 7" id="KW-0808">Transferase</keyword>
<comment type="cofactor">
    <cofactor evidence="1">
        <name>pyridoxal 5'-phosphate</name>
        <dbReference type="ChEBI" id="CHEBI:597326"/>
    </cofactor>
</comment>
<organism evidence="7 8">
    <name type="scientific">Erwinia mallotivora</name>
    <dbReference type="NCBI Taxonomy" id="69222"/>
    <lineage>
        <taxon>Bacteria</taxon>
        <taxon>Pseudomonadati</taxon>
        <taxon>Pseudomonadota</taxon>
        <taxon>Gammaproteobacteria</taxon>
        <taxon>Enterobacterales</taxon>
        <taxon>Erwiniaceae</taxon>
        <taxon>Erwinia</taxon>
    </lineage>
</organism>
<reference evidence="7 8" key="1">
    <citation type="submission" date="2014-02" db="EMBL/GenBank/DDBJ databases">
        <title>Draft genome of Erwinia mallotivora strain BT-MARDI, a papaya dieback pathogen.</title>
        <authorList>
            <person name="Redzuan R."/>
            <person name="Abu Bakar N."/>
            <person name="Badrun R."/>
            <person name="Mohd Raih M.F."/>
            <person name="Rozano L."/>
            <person name="Mat Amin N."/>
        </authorList>
    </citation>
    <scope>NUCLEOTIDE SEQUENCE [LARGE SCALE GENOMIC DNA]</scope>
    <source>
        <strain evidence="7 8">BT-MARDI</strain>
    </source>
</reference>
<dbReference type="InterPro" id="IPR015421">
    <property type="entry name" value="PyrdxlP-dep_Trfase_major"/>
</dbReference>
<dbReference type="SUPFAM" id="SSF53383">
    <property type="entry name" value="PLP-dependent transferases"/>
    <property type="match status" value="1"/>
</dbReference>
<comment type="similarity">
    <text evidence="2">Belongs to the class-I pyridoxal-phosphate-dependent aminotransferase family.</text>
</comment>
<dbReference type="Gene3D" id="3.40.640.10">
    <property type="entry name" value="Type I PLP-dependent aspartate aminotransferase-like (Major domain)"/>
    <property type="match status" value="1"/>
</dbReference>
<dbReference type="Gene3D" id="3.90.1150.10">
    <property type="entry name" value="Aspartate Aminotransferase, domain 1"/>
    <property type="match status" value="1"/>
</dbReference>
<keyword evidence="3 7" id="KW-0032">Aminotransferase</keyword>
<dbReference type="STRING" id="69222.BG55_02185"/>
<dbReference type="EMBL" id="JFHN01000018">
    <property type="protein sequence ID" value="EXU77141.1"/>
    <property type="molecule type" value="Genomic_DNA"/>
</dbReference>
<evidence type="ECO:0000313" key="7">
    <source>
        <dbReference type="EMBL" id="EXU77141.1"/>
    </source>
</evidence>
<dbReference type="PANTHER" id="PTHR43807">
    <property type="entry name" value="FI04487P"/>
    <property type="match status" value="1"/>
</dbReference>
<evidence type="ECO:0000256" key="2">
    <source>
        <dbReference type="ARBA" id="ARBA00007441"/>
    </source>
</evidence>
<comment type="caution">
    <text evidence="7">The sequence shown here is derived from an EMBL/GenBank/DDBJ whole genome shotgun (WGS) entry which is preliminary data.</text>
</comment>
<gene>
    <name evidence="7" type="ORF">BG55_02185</name>
</gene>
<dbReference type="OrthoDB" id="9763453at2"/>
<dbReference type="PANTHER" id="PTHR43807:SF20">
    <property type="entry name" value="FI04487P"/>
    <property type="match status" value="1"/>
</dbReference>
<dbReference type="AlphaFoldDB" id="A0A014M5Q3"/>
<name>A0A014M5Q3_9GAMM</name>
<dbReference type="InterPro" id="IPR051326">
    <property type="entry name" value="Kynurenine-oxoglutarate_AT"/>
</dbReference>
<keyword evidence="8" id="KW-1185">Reference proteome</keyword>
<accession>A0A014M5Q3</accession>
<protein>
    <submittedName>
        <fullName evidence="7">Methionine aminotransferase</fullName>
    </submittedName>
</protein>
<dbReference type="InterPro" id="IPR015424">
    <property type="entry name" value="PyrdxlP-dep_Trfase"/>
</dbReference>
<dbReference type="CDD" id="cd00609">
    <property type="entry name" value="AAT_like"/>
    <property type="match status" value="1"/>
</dbReference>
<sequence length="386" mass="42711">MSQTSITPQSKLPALGTTIFTQMSALAQQHNAINLSQGFPDFDGPDYLKDRLAHHVNNGANQYAPMIGVQPLREAIAAKTAELYGYQPDCNSEVTVTTGASEALYAAITALVREGDEVICFDPSYDSYAPAVALAGGVMKRIALQPPTFRPDWQAFAALLTSRTRLVILNTPHNPSATVWQQHDFAALWQAIKAQEIYVLSDEVYEHICFTPEGHASVLGHPQLRERAIAVSSFGKTFHMTGWKVGYCVAPAALTAEVRKIHQYLTFSVTTPAQLALADMLNAFPQHYRELPDFYRARRDRLVRGLANSRFEILPCEGTYFLLADYRAISDLDDVAFCQWLTREAGVAAIPLSVFCADPFPHKLIRLCFAKQEATLDAAAERLCQL</sequence>